<gene>
    <name evidence="4" type="ORF">GBAR_LOCUS846</name>
</gene>
<reference evidence="4" key="1">
    <citation type="submission" date="2023-03" db="EMBL/GenBank/DDBJ databases">
        <authorList>
            <person name="Steffen K."/>
            <person name="Cardenas P."/>
        </authorList>
    </citation>
    <scope>NUCLEOTIDE SEQUENCE</scope>
</reference>
<dbReference type="PANTHER" id="PTHR12842">
    <property type="entry name" value="FI01459P"/>
    <property type="match status" value="1"/>
</dbReference>
<feature type="compositionally biased region" description="Polar residues" evidence="3">
    <location>
        <begin position="60"/>
        <end position="69"/>
    </location>
</feature>
<dbReference type="EMBL" id="CASHTH010000131">
    <property type="protein sequence ID" value="CAI7991885.1"/>
    <property type="molecule type" value="Genomic_DNA"/>
</dbReference>
<sequence>MSGGLDALENIGKKTMEVLTEGDPGFQNKRKLLKREAPSLSALLREAKAEAEAKQNEAETTSQQKGQAQQSYSSLFDEYQGVIHLEALELLSEEYAAKVRGCLPSLTGEEGDWVEGQMELLDQALTIREDGDGLAVLDDDGGKLGEVVELFSDVTPAVKVEKLVKISTFWREKLETMTVSCDDERDATGNTEGTEEGVSKEGGKGAEGGKEDEEEEMESEEKEESSEAENKDNANKLSKEVYTNGLRGLVQLTSASIEVFRKIAEVSLLPQATKADTIGQAKRFNRLTVLVSGELDALASVHAEVLTDLGLEDINTTITALYMEVS</sequence>
<evidence type="ECO:0000256" key="2">
    <source>
        <dbReference type="ARBA" id="ARBA00022553"/>
    </source>
</evidence>
<comment type="similarity">
    <text evidence="1">Belongs to the FAM114 family.</text>
</comment>
<feature type="region of interest" description="Disordered" evidence="3">
    <location>
        <begin position="47"/>
        <end position="69"/>
    </location>
</feature>
<feature type="region of interest" description="Disordered" evidence="3">
    <location>
        <begin position="181"/>
        <end position="235"/>
    </location>
</feature>
<organism evidence="4 5">
    <name type="scientific">Geodia barretti</name>
    <name type="common">Barrett's horny sponge</name>
    <dbReference type="NCBI Taxonomy" id="519541"/>
    <lineage>
        <taxon>Eukaryota</taxon>
        <taxon>Metazoa</taxon>
        <taxon>Porifera</taxon>
        <taxon>Demospongiae</taxon>
        <taxon>Heteroscleromorpha</taxon>
        <taxon>Tetractinellida</taxon>
        <taxon>Astrophorina</taxon>
        <taxon>Geodiidae</taxon>
        <taxon>Geodia</taxon>
    </lineage>
</organism>
<comment type="caution">
    <text evidence="4">The sequence shown here is derived from an EMBL/GenBank/DDBJ whole genome shotgun (WGS) entry which is preliminary data.</text>
</comment>
<dbReference type="Pfam" id="PF05334">
    <property type="entry name" value="DUF719"/>
    <property type="match status" value="1"/>
</dbReference>
<evidence type="ECO:0000256" key="3">
    <source>
        <dbReference type="SAM" id="MobiDB-lite"/>
    </source>
</evidence>
<evidence type="ECO:0000313" key="4">
    <source>
        <dbReference type="EMBL" id="CAI7991885.1"/>
    </source>
</evidence>
<name>A0AA35QUJ1_GEOBA</name>
<proteinExistence type="inferred from homology"/>
<keyword evidence="2" id="KW-0597">Phosphoprotein</keyword>
<evidence type="ECO:0000256" key="1">
    <source>
        <dbReference type="ARBA" id="ARBA00006903"/>
    </source>
</evidence>
<dbReference type="AlphaFoldDB" id="A0AA35QUJ1"/>
<dbReference type="Proteomes" id="UP001174909">
    <property type="component" value="Unassembled WGS sequence"/>
</dbReference>
<feature type="compositionally biased region" description="Acidic residues" evidence="3">
    <location>
        <begin position="210"/>
        <end position="227"/>
    </location>
</feature>
<keyword evidence="5" id="KW-1185">Reference proteome</keyword>
<dbReference type="PANTHER" id="PTHR12842:SF6">
    <property type="entry name" value="FI01459P"/>
    <property type="match status" value="1"/>
</dbReference>
<evidence type="ECO:0000313" key="5">
    <source>
        <dbReference type="Proteomes" id="UP001174909"/>
    </source>
</evidence>
<protein>
    <submittedName>
        <fullName evidence="4">Protein FAM114A2</fullName>
    </submittedName>
</protein>
<accession>A0AA35QUJ1</accession>
<feature type="compositionally biased region" description="Basic and acidic residues" evidence="3">
    <location>
        <begin position="47"/>
        <end position="57"/>
    </location>
</feature>
<dbReference type="InterPro" id="IPR007998">
    <property type="entry name" value="DUF719"/>
</dbReference>
<feature type="compositionally biased region" description="Basic and acidic residues" evidence="3">
    <location>
        <begin position="197"/>
        <end position="209"/>
    </location>
</feature>